<keyword evidence="15" id="KW-0863">Zinc-finger</keyword>
<evidence type="ECO:0000256" key="5">
    <source>
        <dbReference type="ARBA" id="ARBA00022723"/>
    </source>
</evidence>
<evidence type="ECO:0000259" key="17">
    <source>
        <dbReference type="PROSITE" id="PS50158"/>
    </source>
</evidence>
<dbReference type="InterPro" id="IPR001878">
    <property type="entry name" value="Znf_CCHC"/>
</dbReference>
<dbReference type="InterPro" id="IPR056924">
    <property type="entry name" value="SH3_Tf2-1"/>
</dbReference>
<evidence type="ECO:0000256" key="16">
    <source>
        <dbReference type="SAM" id="MobiDB-lite"/>
    </source>
</evidence>
<keyword evidence="15" id="KW-0862">Zinc</keyword>
<dbReference type="GO" id="GO:0003964">
    <property type="term" value="F:RNA-directed DNA polymerase activity"/>
    <property type="evidence" value="ECO:0007669"/>
    <property type="project" value="UniProtKB-KW"/>
</dbReference>
<dbReference type="Gene3D" id="1.10.340.70">
    <property type="match status" value="1"/>
</dbReference>
<evidence type="ECO:0000256" key="10">
    <source>
        <dbReference type="ARBA" id="ARBA00022908"/>
    </source>
</evidence>
<dbReference type="PANTHER" id="PTHR37984">
    <property type="entry name" value="PROTEIN CBG26694"/>
    <property type="match status" value="1"/>
</dbReference>
<keyword evidence="2" id="KW-0808">Transferase</keyword>
<keyword evidence="13" id="KW-0238">DNA-binding</keyword>
<keyword evidence="11" id="KW-0695">RNA-directed DNA polymerase</keyword>
<keyword evidence="8" id="KW-0378">Hydrolase</keyword>
<dbReference type="AlphaFoldDB" id="A0A438DAZ8"/>
<dbReference type="GO" id="GO:0015074">
    <property type="term" value="P:DNA integration"/>
    <property type="evidence" value="ECO:0007669"/>
    <property type="project" value="UniProtKB-KW"/>
</dbReference>
<accession>A0A438DAZ8</accession>
<keyword evidence="12" id="KW-0239">DNA-directed DNA polymerase</keyword>
<dbReference type="SUPFAM" id="SSF57756">
    <property type="entry name" value="Retrovirus zinc finger-like domains"/>
    <property type="match status" value="1"/>
</dbReference>
<dbReference type="SUPFAM" id="SSF50630">
    <property type="entry name" value="Acid proteases"/>
    <property type="match status" value="1"/>
</dbReference>
<dbReference type="Pfam" id="PF00078">
    <property type="entry name" value="RVT_1"/>
    <property type="match status" value="1"/>
</dbReference>
<dbReference type="GO" id="GO:0004519">
    <property type="term" value="F:endonuclease activity"/>
    <property type="evidence" value="ECO:0007669"/>
    <property type="project" value="UniProtKB-KW"/>
</dbReference>
<keyword evidence="3" id="KW-0548">Nucleotidyltransferase</keyword>
<dbReference type="InterPro" id="IPR021109">
    <property type="entry name" value="Peptidase_aspartic_dom_sf"/>
</dbReference>
<evidence type="ECO:0000256" key="12">
    <source>
        <dbReference type="ARBA" id="ARBA00022932"/>
    </source>
</evidence>
<feature type="region of interest" description="Disordered" evidence="16">
    <location>
        <begin position="19"/>
        <end position="42"/>
    </location>
</feature>
<proteinExistence type="predicted"/>
<dbReference type="CDD" id="cd01647">
    <property type="entry name" value="RT_LTR"/>
    <property type="match status" value="1"/>
</dbReference>
<evidence type="ECO:0000256" key="4">
    <source>
        <dbReference type="ARBA" id="ARBA00022722"/>
    </source>
</evidence>
<dbReference type="PROSITE" id="PS50158">
    <property type="entry name" value="ZF_CCHC"/>
    <property type="match status" value="1"/>
</dbReference>
<keyword evidence="10" id="KW-0229">DNA integration</keyword>
<evidence type="ECO:0000256" key="15">
    <source>
        <dbReference type="PROSITE-ProRule" id="PRU00047"/>
    </source>
</evidence>
<evidence type="ECO:0000256" key="6">
    <source>
        <dbReference type="ARBA" id="ARBA00022750"/>
    </source>
</evidence>
<keyword evidence="5" id="KW-0479">Metal-binding</keyword>
<dbReference type="InterPro" id="IPR000477">
    <property type="entry name" value="RT_dom"/>
</dbReference>
<dbReference type="GO" id="GO:0006508">
    <property type="term" value="P:proteolysis"/>
    <property type="evidence" value="ECO:0007669"/>
    <property type="project" value="UniProtKB-KW"/>
</dbReference>
<dbReference type="CDD" id="cd00303">
    <property type="entry name" value="retropepsin_like"/>
    <property type="match status" value="1"/>
</dbReference>
<dbReference type="SMART" id="SM00343">
    <property type="entry name" value="ZnF_C2HC"/>
    <property type="match status" value="1"/>
</dbReference>
<dbReference type="Pfam" id="PF08284">
    <property type="entry name" value="RVP_2"/>
    <property type="match status" value="1"/>
</dbReference>
<gene>
    <name evidence="18" type="ORF">CK203_076496</name>
</gene>
<evidence type="ECO:0000313" key="19">
    <source>
        <dbReference type="Proteomes" id="UP000288805"/>
    </source>
</evidence>
<dbReference type="InterPro" id="IPR036875">
    <property type="entry name" value="Znf_CCHC_sf"/>
</dbReference>
<keyword evidence="9" id="KW-0460">Magnesium</keyword>
<dbReference type="EMBL" id="QGNW01001711">
    <property type="protein sequence ID" value="RVW32627.1"/>
    <property type="molecule type" value="Genomic_DNA"/>
</dbReference>
<evidence type="ECO:0000313" key="18">
    <source>
        <dbReference type="EMBL" id="RVW32627.1"/>
    </source>
</evidence>
<organism evidence="18 19">
    <name type="scientific">Vitis vinifera</name>
    <name type="common">Grape</name>
    <dbReference type="NCBI Taxonomy" id="29760"/>
    <lineage>
        <taxon>Eukaryota</taxon>
        <taxon>Viridiplantae</taxon>
        <taxon>Streptophyta</taxon>
        <taxon>Embryophyta</taxon>
        <taxon>Tracheophyta</taxon>
        <taxon>Spermatophyta</taxon>
        <taxon>Magnoliopsida</taxon>
        <taxon>eudicotyledons</taxon>
        <taxon>Gunneridae</taxon>
        <taxon>Pentapetalae</taxon>
        <taxon>rosids</taxon>
        <taxon>Vitales</taxon>
        <taxon>Vitaceae</taxon>
        <taxon>Viteae</taxon>
        <taxon>Vitis</taxon>
    </lineage>
</organism>
<dbReference type="GO" id="GO:0006310">
    <property type="term" value="P:DNA recombination"/>
    <property type="evidence" value="ECO:0007669"/>
    <property type="project" value="UniProtKB-KW"/>
</dbReference>
<protein>
    <recommendedName>
        <fullName evidence="17">CCHC-type domain-containing protein</fullName>
    </recommendedName>
</protein>
<evidence type="ECO:0000256" key="14">
    <source>
        <dbReference type="ARBA" id="ARBA00023172"/>
    </source>
</evidence>
<dbReference type="InterPro" id="IPR043502">
    <property type="entry name" value="DNA/RNA_pol_sf"/>
</dbReference>
<evidence type="ECO:0000256" key="9">
    <source>
        <dbReference type="ARBA" id="ARBA00022842"/>
    </source>
</evidence>
<dbReference type="InterPro" id="IPR050951">
    <property type="entry name" value="Retrovirus_Pol_polyprotein"/>
</dbReference>
<dbReference type="Pfam" id="PF24626">
    <property type="entry name" value="SH3_Tf2-1"/>
    <property type="match status" value="1"/>
</dbReference>
<feature type="region of interest" description="Disordered" evidence="16">
    <location>
        <begin position="154"/>
        <end position="197"/>
    </location>
</feature>
<dbReference type="Gene3D" id="2.40.70.10">
    <property type="entry name" value="Acid Proteases"/>
    <property type="match status" value="1"/>
</dbReference>
<comment type="caution">
    <text evidence="18">The sequence shown here is derived from an EMBL/GenBank/DDBJ whole genome shotgun (WGS) entry which is preliminary data.</text>
</comment>
<feature type="domain" description="CCHC-type" evidence="17">
    <location>
        <begin position="216"/>
        <end position="231"/>
    </location>
</feature>
<evidence type="ECO:0000256" key="1">
    <source>
        <dbReference type="ARBA" id="ARBA00022670"/>
    </source>
</evidence>
<reference evidence="18 19" key="1">
    <citation type="journal article" date="2018" name="PLoS Genet.">
        <title>Population sequencing reveals clonal diversity and ancestral inbreeding in the grapevine cultivar Chardonnay.</title>
        <authorList>
            <person name="Roach M.J."/>
            <person name="Johnson D.L."/>
            <person name="Bohlmann J."/>
            <person name="van Vuuren H.J."/>
            <person name="Jones S.J."/>
            <person name="Pretorius I.S."/>
            <person name="Schmidt S.A."/>
            <person name="Borneman A.R."/>
        </authorList>
    </citation>
    <scope>NUCLEOTIDE SEQUENCE [LARGE SCALE GENOMIC DNA]</scope>
    <source>
        <strain evidence="19">cv. Chardonnay</strain>
        <tissue evidence="18">Leaf</tissue>
    </source>
</reference>
<dbReference type="GO" id="GO:0004190">
    <property type="term" value="F:aspartic-type endopeptidase activity"/>
    <property type="evidence" value="ECO:0007669"/>
    <property type="project" value="UniProtKB-KW"/>
</dbReference>
<keyword evidence="1" id="KW-0645">Protease</keyword>
<evidence type="ECO:0000256" key="3">
    <source>
        <dbReference type="ARBA" id="ARBA00022695"/>
    </source>
</evidence>
<evidence type="ECO:0000256" key="13">
    <source>
        <dbReference type="ARBA" id="ARBA00023125"/>
    </source>
</evidence>
<dbReference type="Pfam" id="PF17921">
    <property type="entry name" value="Integrase_H2C2"/>
    <property type="match status" value="1"/>
</dbReference>
<dbReference type="Proteomes" id="UP000288805">
    <property type="component" value="Unassembled WGS sequence"/>
</dbReference>
<dbReference type="SUPFAM" id="SSF56672">
    <property type="entry name" value="DNA/RNA polymerases"/>
    <property type="match status" value="1"/>
</dbReference>
<dbReference type="Gene3D" id="4.10.60.10">
    <property type="entry name" value="Zinc finger, CCHC-type"/>
    <property type="match status" value="1"/>
</dbReference>
<dbReference type="Gene3D" id="3.30.70.270">
    <property type="match status" value="2"/>
</dbReference>
<dbReference type="PANTHER" id="PTHR37984:SF5">
    <property type="entry name" value="PROTEIN NYNRIN-LIKE"/>
    <property type="match status" value="1"/>
</dbReference>
<dbReference type="GO" id="GO:0008270">
    <property type="term" value="F:zinc ion binding"/>
    <property type="evidence" value="ECO:0007669"/>
    <property type="project" value="UniProtKB-KW"/>
</dbReference>
<evidence type="ECO:0000256" key="2">
    <source>
        <dbReference type="ARBA" id="ARBA00022679"/>
    </source>
</evidence>
<dbReference type="GO" id="GO:0003677">
    <property type="term" value="F:DNA binding"/>
    <property type="evidence" value="ECO:0007669"/>
    <property type="project" value="UniProtKB-KW"/>
</dbReference>
<evidence type="ECO:0000256" key="7">
    <source>
        <dbReference type="ARBA" id="ARBA00022759"/>
    </source>
</evidence>
<evidence type="ECO:0000256" key="11">
    <source>
        <dbReference type="ARBA" id="ARBA00022918"/>
    </source>
</evidence>
<dbReference type="InterPro" id="IPR043128">
    <property type="entry name" value="Rev_trsase/Diguanyl_cyclase"/>
</dbReference>
<evidence type="ECO:0000256" key="8">
    <source>
        <dbReference type="ARBA" id="ARBA00022801"/>
    </source>
</evidence>
<keyword evidence="14" id="KW-0233">DNA recombination</keyword>
<sequence length="819" mass="93428">MTVMPLEWVLGRDRVDIMPPRRAASSQNNQTNDDVPPVEGLPPVSAEGIYRGSSFDDFKKLGPPYFSGATDLTEAEAWILKMEKFFGVIDCSEEQKASYAAFMLDKEANHWWRMTRRLLEDQGPITWRQFREAFYKKYFPDSSLIAEKDNEELHQYREQQRKRNRSDGAHGNQTQRRSTSGRNQNKGKAAQNLDGACPTCGKKHGGRPCYRETGACFGCGKHGHLIRDCPENRKFITGKPKEENKEDKQKPKAQGRVFAMTHRDAQATSDVVTGTFRIHTLFARVLIDSGSTHSFVSVSFAGLLGLLVASMDFDLIVASPVGDSVVASRMLINCIVMIGYREMPVDLVLLDLQDFDVVLGMDWLDSYHASVDCFEKRVTFSIPALRASSLLKKGCQGFLASVMSNESDLKLEDIPIVREYPDVFPEDLPGLPPEREVEFTIDLLRVRGEDVPKTAFRTRVFKPYLDQFVVVFIDDILVYSRSREEHEGHLSIVLQTLRDKQLYAKLKKCEFWLDRFLSLGMWRFIEGFSKIALPLTKLTQKGVKFEWSDDCECSFQELKNRLVSAFILTIPLGSGGYVVYSDASHQGLGGTKMYKDLRQNYWWSGMKRDIAQFVAQCLVCQQVKAEHQRPAGSLQPLAIPEWKWEHITMDFVIGLPRTLGGKCRSPICWNDVGERKLLGPELVQLTVEKIALIKERLKVAQSRHKSYADHRRRDLEFEVGDHVFLKVSPMKSVMRFGRKGKFSPRFVGSFEILERVGTLAYKVALPPSLSKVLRHDVVKLVKVQWSNHGIRKATWELEEEMREKHPQLFQDSGMSSLED</sequence>
<name>A0A438DAZ8_VITVI</name>
<feature type="compositionally biased region" description="Basic and acidic residues" evidence="16">
    <location>
        <begin position="154"/>
        <end position="168"/>
    </location>
</feature>
<keyword evidence="4" id="KW-0540">Nuclease</keyword>
<dbReference type="InterPro" id="IPR041588">
    <property type="entry name" value="Integrase_H2C2"/>
</dbReference>
<keyword evidence="6" id="KW-0064">Aspartyl protease</keyword>
<feature type="compositionally biased region" description="Polar residues" evidence="16">
    <location>
        <begin position="171"/>
        <end position="186"/>
    </location>
</feature>
<feature type="compositionally biased region" description="Polar residues" evidence="16">
    <location>
        <begin position="24"/>
        <end position="33"/>
    </location>
</feature>
<dbReference type="GO" id="GO:0003887">
    <property type="term" value="F:DNA-directed DNA polymerase activity"/>
    <property type="evidence" value="ECO:0007669"/>
    <property type="project" value="UniProtKB-KW"/>
</dbReference>
<keyword evidence="7" id="KW-0255">Endonuclease</keyword>